<proteinExistence type="predicted"/>
<evidence type="ECO:0000256" key="6">
    <source>
        <dbReference type="PROSITE-ProRule" id="PRU00169"/>
    </source>
</evidence>
<dbReference type="FunFam" id="3.40.50.2300:FF:000001">
    <property type="entry name" value="DNA-binding response regulator PhoB"/>
    <property type="match status" value="1"/>
</dbReference>
<evidence type="ECO:0000256" key="3">
    <source>
        <dbReference type="ARBA" id="ARBA00023015"/>
    </source>
</evidence>
<dbReference type="Gene3D" id="3.40.50.2300">
    <property type="match status" value="1"/>
</dbReference>
<dbReference type="SMART" id="SM00448">
    <property type="entry name" value="REC"/>
    <property type="match status" value="1"/>
</dbReference>
<keyword evidence="1 6" id="KW-0597">Phosphoprotein</keyword>
<accession>A0A316FKC0</accession>
<protein>
    <submittedName>
        <fullName evidence="8">Two-component system chemotaxis response regulator CheY</fullName>
    </submittedName>
</protein>
<dbReference type="OrthoDB" id="9800897at2"/>
<dbReference type="EMBL" id="QGGU01000008">
    <property type="protein sequence ID" value="PWK49154.1"/>
    <property type="molecule type" value="Genomic_DNA"/>
</dbReference>
<evidence type="ECO:0000256" key="1">
    <source>
        <dbReference type="ARBA" id="ARBA00022553"/>
    </source>
</evidence>
<keyword evidence="5" id="KW-0804">Transcription</keyword>
<dbReference type="PANTHER" id="PTHR44591:SF25">
    <property type="entry name" value="CHEMOTAXIS TWO-COMPONENT RESPONSE REGULATOR"/>
    <property type="match status" value="1"/>
</dbReference>
<dbReference type="CDD" id="cd17562">
    <property type="entry name" value="REC_CheY4-like"/>
    <property type="match status" value="1"/>
</dbReference>
<evidence type="ECO:0000259" key="7">
    <source>
        <dbReference type="PROSITE" id="PS50110"/>
    </source>
</evidence>
<keyword evidence="9" id="KW-1185">Reference proteome</keyword>
<reference evidence="8 9" key="1">
    <citation type="submission" date="2018-05" db="EMBL/GenBank/DDBJ databases">
        <title>Genomic Encyclopedia of Type Strains, Phase IV (KMG-IV): sequencing the most valuable type-strain genomes for metagenomic binning, comparative biology and taxonomic classification.</title>
        <authorList>
            <person name="Goeker M."/>
        </authorList>
    </citation>
    <scope>NUCLEOTIDE SEQUENCE [LARGE SCALE GENOMIC DNA]</scope>
    <source>
        <strain evidence="8 9">DSM 25350</strain>
    </source>
</reference>
<dbReference type="PROSITE" id="PS50110">
    <property type="entry name" value="RESPONSE_REGULATORY"/>
    <property type="match status" value="1"/>
</dbReference>
<comment type="caution">
    <text evidence="8">The sequence shown here is derived from an EMBL/GenBank/DDBJ whole genome shotgun (WGS) entry which is preliminary data.</text>
</comment>
<dbReference type="InterPro" id="IPR011006">
    <property type="entry name" value="CheY-like_superfamily"/>
</dbReference>
<dbReference type="GO" id="GO:0000160">
    <property type="term" value="P:phosphorelay signal transduction system"/>
    <property type="evidence" value="ECO:0007669"/>
    <property type="project" value="UniProtKB-KW"/>
</dbReference>
<dbReference type="PANTHER" id="PTHR44591">
    <property type="entry name" value="STRESS RESPONSE REGULATOR PROTEIN 1"/>
    <property type="match status" value="1"/>
</dbReference>
<dbReference type="InterPro" id="IPR001789">
    <property type="entry name" value="Sig_transdc_resp-reg_receiver"/>
</dbReference>
<keyword evidence="3" id="KW-0805">Transcription regulation</keyword>
<evidence type="ECO:0000313" key="8">
    <source>
        <dbReference type="EMBL" id="PWK49154.1"/>
    </source>
</evidence>
<evidence type="ECO:0000313" key="9">
    <source>
        <dbReference type="Proteomes" id="UP000245790"/>
    </source>
</evidence>
<evidence type="ECO:0000256" key="4">
    <source>
        <dbReference type="ARBA" id="ARBA00023125"/>
    </source>
</evidence>
<dbReference type="SUPFAM" id="SSF52172">
    <property type="entry name" value="CheY-like"/>
    <property type="match status" value="1"/>
</dbReference>
<dbReference type="InterPro" id="IPR050595">
    <property type="entry name" value="Bact_response_regulator"/>
</dbReference>
<name>A0A316FKC0_9GAMM</name>
<dbReference type="GO" id="GO:0003677">
    <property type="term" value="F:DNA binding"/>
    <property type="evidence" value="ECO:0007669"/>
    <property type="project" value="UniProtKB-KW"/>
</dbReference>
<sequence length="120" mass="13439">MTRILAVDDSNSIREMVVFILKDAGFDVDEAQDGQQALQSAQKTQYDLILSDVNMPNMGGIELVQQLRQLSSYRFTPILMITTESTKEKKLEGKKAGATGWIVKPFQPEHLVATVKRVID</sequence>
<gene>
    <name evidence="8" type="ORF">C8D97_10863</name>
</gene>
<organism evidence="8 9">
    <name type="scientific">Pleionea mediterranea</name>
    <dbReference type="NCBI Taxonomy" id="523701"/>
    <lineage>
        <taxon>Bacteria</taxon>
        <taxon>Pseudomonadati</taxon>
        <taxon>Pseudomonadota</taxon>
        <taxon>Gammaproteobacteria</taxon>
        <taxon>Oceanospirillales</taxon>
        <taxon>Pleioneaceae</taxon>
        <taxon>Pleionea</taxon>
    </lineage>
</organism>
<keyword evidence="2" id="KW-0902">Two-component regulatory system</keyword>
<evidence type="ECO:0000256" key="5">
    <source>
        <dbReference type="ARBA" id="ARBA00023163"/>
    </source>
</evidence>
<dbReference type="Proteomes" id="UP000245790">
    <property type="component" value="Unassembled WGS sequence"/>
</dbReference>
<dbReference type="AlphaFoldDB" id="A0A316FKC0"/>
<keyword evidence="4" id="KW-0238">DNA-binding</keyword>
<feature type="domain" description="Response regulatory" evidence="7">
    <location>
        <begin position="3"/>
        <end position="119"/>
    </location>
</feature>
<feature type="modified residue" description="4-aspartylphosphate" evidence="6">
    <location>
        <position position="52"/>
    </location>
</feature>
<dbReference type="Pfam" id="PF00072">
    <property type="entry name" value="Response_reg"/>
    <property type="match status" value="1"/>
</dbReference>
<evidence type="ECO:0000256" key="2">
    <source>
        <dbReference type="ARBA" id="ARBA00023012"/>
    </source>
</evidence>
<dbReference type="RefSeq" id="WP_109763955.1">
    <property type="nucleotide sequence ID" value="NZ_QGGU01000008.1"/>
</dbReference>